<dbReference type="Gene3D" id="3.90.1150.10">
    <property type="entry name" value="Aspartate Aminotransferase, domain 1"/>
    <property type="match status" value="1"/>
</dbReference>
<protein>
    <submittedName>
        <fullName evidence="6">GntR family transcriptional regulator</fullName>
    </submittedName>
</protein>
<dbReference type="CDD" id="cd00609">
    <property type="entry name" value="AAT_like"/>
    <property type="match status" value="1"/>
</dbReference>
<dbReference type="PANTHER" id="PTHR42790">
    <property type="entry name" value="AMINOTRANSFERASE"/>
    <property type="match status" value="1"/>
</dbReference>
<dbReference type="RefSeq" id="WP_007578462.1">
    <property type="nucleotide sequence ID" value="NZ_AKAU01000040.1"/>
</dbReference>
<dbReference type="InterPro" id="IPR050859">
    <property type="entry name" value="Class-I_PLP-dep_aminotransf"/>
</dbReference>
<dbReference type="Pfam" id="PF00155">
    <property type="entry name" value="Aminotran_1_2"/>
    <property type="match status" value="1"/>
</dbReference>
<accession>A0ABN0FTQ2</accession>
<name>A0ABN0FTQ2_9BURK</name>
<dbReference type="EMBL" id="AKAU01000040">
    <property type="protein sequence ID" value="EIN02205.1"/>
    <property type="molecule type" value="Genomic_DNA"/>
</dbReference>
<evidence type="ECO:0000256" key="2">
    <source>
        <dbReference type="ARBA" id="ARBA00022576"/>
    </source>
</evidence>
<sequence>MLADRSLESDINEFIRISGFGREGNLRADLSIFSNATSRVTASPIRQLFDLMDRPDVISFAGGFPPKEALDIDGLCKATSTAMRQSSVVSFQYGATGGYEPLRELLVHREKSKGIAIGREDLIVTSGSQQAIDLVCRVLVNPGEKVVVEAPTYLGALLAMRFQGAEIVAISADDEGIDVAELRRVAEKERPKLLYVIPNFANPTGRVTSLRRRKELLEIAKEFGFYLVEDDAYGELYFNEPPPPSLLALADDEERKWVVHISSMSKILSPGMRLAWMTGPSELLRHVTVAKQLGDAHAPVLSQTIAFHYLNSGALEPALTRTRRFYRSQALAMSKAIRAEFDEQIFRFSAPEGGMFFWAQLEGADTERMLPEAIASGVAFVPGAAFYANTPIRDRVRLSFATASVDQISRGIKRLASLIERSF</sequence>
<comment type="cofactor">
    <cofactor evidence="1">
        <name>pyridoxal 5'-phosphate</name>
        <dbReference type="ChEBI" id="CHEBI:597326"/>
    </cofactor>
</comment>
<evidence type="ECO:0000256" key="3">
    <source>
        <dbReference type="ARBA" id="ARBA00022679"/>
    </source>
</evidence>
<evidence type="ECO:0000313" key="7">
    <source>
        <dbReference type="Proteomes" id="UP000004980"/>
    </source>
</evidence>
<organism evidence="6 7">
    <name type="scientific">Paraburkholderia hospita</name>
    <dbReference type="NCBI Taxonomy" id="169430"/>
    <lineage>
        <taxon>Bacteria</taxon>
        <taxon>Pseudomonadati</taxon>
        <taxon>Pseudomonadota</taxon>
        <taxon>Betaproteobacteria</taxon>
        <taxon>Burkholderiales</taxon>
        <taxon>Burkholderiaceae</taxon>
        <taxon>Paraburkholderia</taxon>
    </lineage>
</organism>
<reference evidence="6 7" key="1">
    <citation type="journal article" date="2012" name="J. Bacteriol.">
        <title>Draft Genome Sequence of the Soil Bacterium Burkholderia terrae Strain BS001, Which Interacts with Fungal Surface Structures.</title>
        <authorList>
            <person name="Nazir R."/>
            <person name="Hansen M.A."/>
            <person name="Sorensen S."/>
            <person name="van Elsas J.D."/>
        </authorList>
    </citation>
    <scope>NUCLEOTIDE SEQUENCE [LARGE SCALE GENOMIC DNA]</scope>
    <source>
        <strain evidence="6 7">BS001</strain>
    </source>
</reference>
<evidence type="ECO:0000256" key="1">
    <source>
        <dbReference type="ARBA" id="ARBA00001933"/>
    </source>
</evidence>
<dbReference type="InterPro" id="IPR015424">
    <property type="entry name" value="PyrdxlP-dep_Trfase"/>
</dbReference>
<keyword evidence="7" id="KW-1185">Reference proteome</keyword>
<dbReference type="InterPro" id="IPR004839">
    <property type="entry name" value="Aminotransferase_I/II_large"/>
</dbReference>
<keyword evidence="3" id="KW-0808">Transferase</keyword>
<keyword evidence="4" id="KW-0663">Pyridoxal phosphate</keyword>
<proteinExistence type="predicted"/>
<evidence type="ECO:0000256" key="4">
    <source>
        <dbReference type="ARBA" id="ARBA00022898"/>
    </source>
</evidence>
<dbReference type="InterPro" id="IPR015422">
    <property type="entry name" value="PyrdxlP-dep_Trfase_small"/>
</dbReference>
<dbReference type="Proteomes" id="UP000004980">
    <property type="component" value="Unassembled WGS sequence"/>
</dbReference>
<dbReference type="Gene3D" id="3.40.640.10">
    <property type="entry name" value="Type I PLP-dependent aspartate aminotransferase-like (Major domain)"/>
    <property type="match status" value="1"/>
</dbReference>
<dbReference type="PANTHER" id="PTHR42790:SF19">
    <property type="entry name" value="KYNURENINE_ALPHA-AMINOADIPATE AMINOTRANSFERASE, MITOCHONDRIAL"/>
    <property type="match status" value="1"/>
</dbReference>
<gene>
    <name evidence="6" type="ORF">WQE_05202</name>
</gene>
<comment type="caution">
    <text evidence="6">The sequence shown here is derived from an EMBL/GenBank/DDBJ whole genome shotgun (WGS) entry which is preliminary data.</text>
</comment>
<dbReference type="InterPro" id="IPR015421">
    <property type="entry name" value="PyrdxlP-dep_Trfase_major"/>
</dbReference>
<feature type="domain" description="Aminotransferase class I/classII large" evidence="5">
    <location>
        <begin position="57"/>
        <end position="415"/>
    </location>
</feature>
<dbReference type="SUPFAM" id="SSF53383">
    <property type="entry name" value="PLP-dependent transferases"/>
    <property type="match status" value="1"/>
</dbReference>
<evidence type="ECO:0000259" key="5">
    <source>
        <dbReference type="Pfam" id="PF00155"/>
    </source>
</evidence>
<evidence type="ECO:0000313" key="6">
    <source>
        <dbReference type="EMBL" id="EIN02205.1"/>
    </source>
</evidence>
<keyword evidence="2" id="KW-0032">Aminotransferase</keyword>